<dbReference type="Proteomes" id="UP000813824">
    <property type="component" value="Unassembled WGS sequence"/>
</dbReference>
<keyword evidence="1" id="KW-0479">Metal-binding</keyword>
<dbReference type="InterPro" id="IPR017907">
    <property type="entry name" value="Znf_RING_CS"/>
</dbReference>
<organism evidence="8 9">
    <name type="scientific">Cristinia sonorae</name>
    <dbReference type="NCBI Taxonomy" id="1940300"/>
    <lineage>
        <taxon>Eukaryota</taxon>
        <taxon>Fungi</taxon>
        <taxon>Dikarya</taxon>
        <taxon>Basidiomycota</taxon>
        <taxon>Agaricomycotina</taxon>
        <taxon>Agaricomycetes</taxon>
        <taxon>Agaricomycetidae</taxon>
        <taxon>Agaricales</taxon>
        <taxon>Pleurotineae</taxon>
        <taxon>Stephanosporaceae</taxon>
        <taxon>Cristinia</taxon>
    </lineage>
</organism>
<feature type="compositionally biased region" description="Low complexity" evidence="6">
    <location>
        <begin position="285"/>
        <end position="301"/>
    </location>
</feature>
<dbReference type="InterPro" id="IPR013083">
    <property type="entry name" value="Znf_RING/FYVE/PHD"/>
</dbReference>
<dbReference type="AlphaFoldDB" id="A0A8K0XT53"/>
<dbReference type="InterPro" id="IPR001841">
    <property type="entry name" value="Znf_RING"/>
</dbReference>
<accession>A0A8K0XT53</accession>
<evidence type="ECO:0000256" key="3">
    <source>
        <dbReference type="ARBA" id="ARBA00022833"/>
    </source>
</evidence>
<protein>
    <recommendedName>
        <fullName evidence="7">RING-type domain-containing protein</fullName>
    </recommendedName>
</protein>
<dbReference type="OrthoDB" id="8062037at2759"/>
<feature type="compositionally biased region" description="Basic residues" evidence="6">
    <location>
        <begin position="319"/>
        <end position="336"/>
    </location>
</feature>
<keyword evidence="9" id="KW-1185">Reference proteome</keyword>
<feature type="compositionally biased region" description="Acidic residues" evidence="6">
    <location>
        <begin position="302"/>
        <end position="314"/>
    </location>
</feature>
<dbReference type="PROSITE" id="PS50089">
    <property type="entry name" value="ZF_RING_2"/>
    <property type="match status" value="1"/>
</dbReference>
<feature type="region of interest" description="Disordered" evidence="6">
    <location>
        <begin position="273"/>
        <end position="350"/>
    </location>
</feature>
<evidence type="ECO:0000256" key="1">
    <source>
        <dbReference type="ARBA" id="ARBA00022723"/>
    </source>
</evidence>
<evidence type="ECO:0000256" key="5">
    <source>
        <dbReference type="SAM" id="Coils"/>
    </source>
</evidence>
<feature type="coiled-coil region" evidence="5">
    <location>
        <begin position="154"/>
        <end position="181"/>
    </location>
</feature>
<dbReference type="SMART" id="SM00184">
    <property type="entry name" value="RING"/>
    <property type="match status" value="1"/>
</dbReference>
<evidence type="ECO:0000313" key="8">
    <source>
        <dbReference type="EMBL" id="KAH8103939.1"/>
    </source>
</evidence>
<evidence type="ECO:0000313" key="9">
    <source>
        <dbReference type="Proteomes" id="UP000813824"/>
    </source>
</evidence>
<dbReference type="Pfam" id="PF13445">
    <property type="entry name" value="zf-RING_UBOX"/>
    <property type="match status" value="1"/>
</dbReference>
<evidence type="ECO:0000256" key="4">
    <source>
        <dbReference type="PROSITE-ProRule" id="PRU00175"/>
    </source>
</evidence>
<dbReference type="Gene3D" id="3.30.40.10">
    <property type="entry name" value="Zinc/RING finger domain, C3HC4 (zinc finger)"/>
    <property type="match status" value="1"/>
</dbReference>
<evidence type="ECO:0000256" key="2">
    <source>
        <dbReference type="ARBA" id="ARBA00022771"/>
    </source>
</evidence>
<dbReference type="PROSITE" id="PS00518">
    <property type="entry name" value="ZF_RING_1"/>
    <property type="match status" value="1"/>
</dbReference>
<evidence type="ECO:0000256" key="6">
    <source>
        <dbReference type="SAM" id="MobiDB-lite"/>
    </source>
</evidence>
<comment type="caution">
    <text evidence="8">The sequence shown here is derived from an EMBL/GenBank/DDBJ whole genome shotgun (WGS) entry which is preliminary data.</text>
</comment>
<dbReference type="EMBL" id="JAEVFJ010000006">
    <property type="protein sequence ID" value="KAH8103939.1"/>
    <property type="molecule type" value="Genomic_DNA"/>
</dbReference>
<evidence type="ECO:0000259" key="7">
    <source>
        <dbReference type="PROSITE" id="PS50089"/>
    </source>
</evidence>
<reference evidence="8" key="1">
    <citation type="journal article" date="2021" name="New Phytol.">
        <title>Evolutionary innovations through gain and loss of genes in the ectomycorrhizal Boletales.</title>
        <authorList>
            <person name="Wu G."/>
            <person name="Miyauchi S."/>
            <person name="Morin E."/>
            <person name="Kuo A."/>
            <person name="Drula E."/>
            <person name="Varga T."/>
            <person name="Kohler A."/>
            <person name="Feng B."/>
            <person name="Cao Y."/>
            <person name="Lipzen A."/>
            <person name="Daum C."/>
            <person name="Hundley H."/>
            <person name="Pangilinan J."/>
            <person name="Johnson J."/>
            <person name="Barry K."/>
            <person name="LaButti K."/>
            <person name="Ng V."/>
            <person name="Ahrendt S."/>
            <person name="Min B."/>
            <person name="Choi I.G."/>
            <person name="Park H."/>
            <person name="Plett J.M."/>
            <person name="Magnuson J."/>
            <person name="Spatafora J.W."/>
            <person name="Nagy L.G."/>
            <person name="Henrissat B."/>
            <person name="Grigoriev I.V."/>
            <person name="Yang Z.L."/>
            <person name="Xu J."/>
            <person name="Martin F.M."/>
        </authorList>
    </citation>
    <scope>NUCLEOTIDE SEQUENCE</scope>
    <source>
        <strain evidence="8">KKN 215</strain>
    </source>
</reference>
<keyword evidence="5" id="KW-0175">Coiled coil</keyword>
<gene>
    <name evidence="8" type="ORF">BXZ70DRAFT_923617</name>
</gene>
<keyword evidence="3" id="KW-0862">Zinc</keyword>
<dbReference type="InterPro" id="IPR027370">
    <property type="entry name" value="Znf-RING_euk"/>
</dbReference>
<name>A0A8K0XT53_9AGAR</name>
<keyword evidence="2 4" id="KW-0863">Zinc-finger</keyword>
<sequence length="350" mass="39545">MALNINCEVCFEPRSLSSIRVFPTCGHGFCTECIEETRRYNANKGITRPPCPMCRVPFRPSSAIQIYLQDTGQAQAAAAIVAYTPAVRAELAKLKPRMKRLNQEFTEDSVSSVARQMTRVINAMKADTQVTQSGGEVQNILSAMSKLINRVSPLFAENAETERLREQVDQLEANLDEISSKLTKVTDFQKMLRKALEDAEHQRGVQLEKNKRKRKELADVKAELEETVERLRDYKDSYRKLKDAIRSKDAAGLWEHLSERDVEMMVLNRRLEDLRRQSEDENDDSSSSSSSDSDSSSGNSDSDSESDEDSEEEVAAPLRAKHAHGRAPAHGVSRRTSRVDTRPRKKARRE</sequence>
<dbReference type="GO" id="GO:0008270">
    <property type="term" value="F:zinc ion binding"/>
    <property type="evidence" value="ECO:0007669"/>
    <property type="project" value="UniProtKB-KW"/>
</dbReference>
<feature type="domain" description="RING-type" evidence="7">
    <location>
        <begin position="7"/>
        <end position="55"/>
    </location>
</feature>
<proteinExistence type="predicted"/>
<dbReference type="SUPFAM" id="SSF57850">
    <property type="entry name" value="RING/U-box"/>
    <property type="match status" value="1"/>
</dbReference>